<dbReference type="RefSeq" id="WP_165638096.1">
    <property type="nucleotide sequence ID" value="NZ_VIKT02000014.1"/>
</dbReference>
<feature type="active site" description="Proton acceptor; via carboxylate" evidence="4">
    <location>
        <position position="447"/>
    </location>
</feature>
<organism evidence="6 7">
    <name type="scientific">Microcella pacifica</name>
    <dbReference type="NCBI Taxonomy" id="2591847"/>
    <lineage>
        <taxon>Bacteria</taxon>
        <taxon>Bacillati</taxon>
        <taxon>Actinomycetota</taxon>
        <taxon>Actinomycetes</taxon>
        <taxon>Micrococcales</taxon>
        <taxon>Microbacteriaceae</taxon>
        <taxon>Microcella</taxon>
    </lineage>
</organism>
<name>A0A9E5JMM1_9MICO</name>
<evidence type="ECO:0000256" key="2">
    <source>
        <dbReference type="ARBA" id="ARBA00022679"/>
    </source>
</evidence>
<protein>
    <submittedName>
        <fullName evidence="6">GNAT family N-acetyltransferase</fullName>
    </submittedName>
</protein>
<dbReference type="Pfam" id="PF13527">
    <property type="entry name" value="Acetyltransf_9"/>
    <property type="match status" value="1"/>
</dbReference>
<feature type="domain" description="N-acetyltransferase" evidence="5">
    <location>
        <begin position="23"/>
        <end position="186"/>
    </location>
</feature>
<dbReference type="SUPFAM" id="SSF55729">
    <property type="entry name" value="Acyl-CoA N-acyltransferases (Nat)"/>
    <property type="match status" value="1"/>
</dbReference>
<evidence type="ECO:0000259" key="5">
    <source>
        <dbReference type="PROSITE" id="PS51186"/>
    </source>
</evidence>
<dbReference type="GO" id="GO:0030649">
    <property type="term" value="P:aminoglycoside antibiotic catabolic process"/>
    <property type="evidence" value="ECO:0007669"/>
    <property type="project" value="TreeGrafter"/>
</dbReference>
<proteinExistence type="inferred from homology"/>
<dbReference type="Pfam" id="PF13530">
    <property type="entry name" value="SCP2_2"/>
    <property type="match status" value="1"/>
</dbReference>
<feature type="active site" description="Proton donor" evidence="4">
    <location>
        <position position="158"/>
    </location>
</feature>
<dbReference type="InterPro" id="IPR016181">
    <property type="entry name" value="Acyl_CoA_acyltransferase"/>
</dbReference>
<dbReference type="AlphaFoldDB" id="A0A9E5JMM1"/>
<dbReference type="Proteomes" id="UP000818266">
    <property type="component" value="Unassembled WGS sequence"/>
</dbReference>
<dbReference type="InterPro" id="IPR022902">
    <property type="entry name" value="NAcTrfase_Eis"/>
</dbReference>
<dbReference type="PROSITE" id="PS51186">
    <property type="entry name" value="GNAT"/>
    <property type="match status" value="1"/>
</dbReference>
<dbReference type="GO" id="GO:0034069">
    <property type="term" value="F:aminoglycoside N-acetyltransferase activity"/>
    <property type="evidence" value="ECO:0007669"/>
    <property type="project" value="TreeGrafter"/>
</dbReference>
<feature type="binding site" evidence="4">
    <location>
        <begin position="125"/>
        <end position="130"/>
    </location>
    <ligand>
        <name>acetyl-CoA</name>
        <dbReference type="ChEBI" id="CHEBI:57288"/>
    </ligand>
</feature>
<comment type="caution">
    <text evidence="6">The sequence shown here is derived from an EMBL/GenBank/DDBJ whole genome shotgun (WGS) entry which is preliminary data.</text>
</comment>
<feature type="binding site" evidence="4">
    <location>
        <begin position="117"/>
        <end position="119"/>
    </location>
    <ligand>
        <name>acetyl-CoA</name>
        <dbReference type="ChEBI" id="CHEBI:57288"/>
    </ligand>
</feature>
<dbReference type="CDD" id="cd04301">
    <property type="entry name" value="NAT_SF"/>
    <property type="match status" value="1"/>
</dbReference>
<dbReference type="InterPro" id="IPR000182">
    <property type="entry name" value="GNAT_dom"/>
</dbReference>
<evidence type="ECO:0000256" key="3">
    <source>
        <dbReference type="ARBA" id="ARBA00023315"/>
    </source>
</evidence>
<reference evidence="6 7" key="1">
    <citation type="submission" date="2020-03" db="EMBL/GenBank/DDBJ databases">
        <title>Chryseoglobus sp. isolated from a deep-sea seamount.</title>
        <authorList>
            <person name="Zhang D.-C."/>
        </authorList>
    </citation>
    <scope>NUCLEOTIDE SEQUENCE [LARGE SCALE GENOMIC DNA]</scope>
    <source>
        <strain evidence="6 7">KN1116</strain>
    </source>
</reference>
<dbReference type="SUPFAM" id="SSF55718">
    <property type="entry name" value="SCP-like"/>
    <property type="match status" value="1"/>
</dbReference>
<dbReference type="HAMAP" id="MF_01812">
    <property type="entry name" value="Eis"/>
    <property type="match status" value="1"/>
</dbReference>
<dbReference type="InterPro" id="IPR036527">
    <property type="entry name" value="SCP2_sterol-bd_dom_sf"/>
</dbReference>
<dbReference type="InterPro" id="IPR041380">
    <property type="entry name" value="Acetyltransf_17"/>
</dbReference>
<evidence type="ECO:0000313" key="7">
    <source>
        <dbReference type="Proteomes" id="UP000818266"/>
    </source>
</evidence>
<sequence length="447" mass="48125">MTTQHSALPLDERSREALAAEGLRYAFVDEQDAALFDAWLQADQRGFHADTLTEEQLAEHRAGLAFARSIGVWDSSSADPATPVGTVGSWRSSLSLGATSAGAGAGASIEGWAISAVTVAPTHRRRGIARALLEGELRAAASAGLPLAMLTVSEATIYGRWGFGPATWAADYSVDTRALQWTGPRPTGRVHQVSPASLRALAPQLAERAHRRESGEVPGWEHYWQRMLGLTAGSTRASKLRAARYDDEQGTPQGFALYSLTADPDDYTAHTVSLEYLCAANDDAHAALWRFVLELDLVATVRAPLRPVDEPVQWMVSNPRAVRTSARSEHLWLRILDLPASLTARRYAHADTVLLRVDDPLGYAHGDWMLTTSPDGAATVTPADADPAPEAAVVRLGVDVLGTLLLGGAPVESLRAAARLVEERPGSAARLDALFRTTRAPHLSIWF</sequence>
<feature type="binding site" evidence="4">
    <location>
        <begin position="153"/>
        <end position="154"/>
    </location>
    <ligand>
        <name>acetyl-CoA</name>
        <dbReference type="ChEBI" id="CHEBI:57288"/>
    </ligand>
</feature>
<dbReference type="Gene3D" id="3.40.630.30">
    <property type="match status" value="2"/>
</dbReference>
<evidence type="ECO:0000256" key="4">
    <source>
        <dbReference type="HAMAP-Rule" id="MF_01812"/>
    </source>
</evidence>
<dbReference type="InterPro" id="IPR025559">
    <property type="entry name" value="Eis_dom"/>
</dbReference>
<comment type="subunit">
    <text evidence="4">Homohexamer; trimer of dimers.</text>
</comment>
<gene>
    <name evidence="6" type="ORF">FK219_009225</name>
</gene>
<dbReference type="Pfam" id="PF17668">
    <property type="entry name" value="Acetyltransf_17"/>
    <property type="match status" value="1"/>
</dbReference>
<dbReference type="InterPro" id="IPR051554">
    <property type="entry name" value="Acetyltransferase_Eis"/>
</dbReference>
<dbReference type="EMBL" id="VIKT02000014">
    <property type="protein sequence ID" value="NHF63415.1"/>
    <property type="molecule type" value="Genomic_DNA"/>
</dbReference>
<evidence type="ECO:0000313" key="6">
    <source>
        <dbReference type="EMBL" id="NHF63415.1"/>
    </source>
</evidence>
<accession>A0A9E5JMM1</accession>
<keyword evidence="2 4" id="KW-0808">Transferase</keyword>
<dbReference type="PANTHER" id="PTHR37817">
    <property type="entry name" value="N-ACETYLTRANSFERASE EIS"/>
    <property type="match status" value="1"/>
</dbReference>
<evidence type="ECO:0000256" key="1">
    <source>
        <dbReference type="ARBA" id="ARBA00009213"/>
    </source>
</evidence>
<keyword evidence="7" id="KW-1185">Reference proteome</keyword>
<keyword evidence="3 4" id="KW-0012">Acyltransferase</keyword>
<dbReference type="PANTHER" id="PTHR37817:SF1">
    <property type="entry name" value="N-ACETYLTRANSFERASE EIS"/>
    <property type="match status" value="1"/>
</dbReference>
<comment type="similarity">
    <text evidence="1 4">Belongs to the acetyltransferase Eis family.</text>
</comment>
<dbReference type="Gene3D" id="3.30.1050.10">
    <property type="entry name" value="SCP2 sterol-binding domain"/>
    <property type="match status" value="1"/>
</dbReference>